<reference evidence="2" key="2">
    <citation type="submission" date="2020-11" db="EMBL/GenBank/DDBJ databases">
        <authorList>
            <consortium name="DOE Joint Genome Institute"/>
            <person name="Kuo A."/>
            <person name="Miyauchi S."/>
            <person name="Kiss E."/>
            <person name="Drula E."/>
            <person name="Kohler A."/>
            <person name="Sanchez-Garcia M."/>
            <person name="Andreopoulos B."/>
            <person name="Barry K.W."/>
            <person name="Bonito G."/>
            <person name="Buee M."/>
            <person name="Carver A."/>
            <person name="Chen C."/>
            <person name="Cichocki N."/>
            <person name="Clum A."/>
            <person name="Culley D."/>
            <person name="Crous P.W."/>
            <person name="Fauchery L."/>
            <person name="Girlanda M."/>
            <person name="Hayes R."/>
            <person name="Keri Z."/>
            <person name="Labutti K."/>
            <person name="Lipzen A."/>
            <person name="Lombard V."/>
            <person name="Magnuson J."/>
            <person name="Maillard F."/>
            <person name="Morin E."/>
            <person name="Murat C."/>
            <person name="Nolan M."/>
            <person name="Ohm R."/>
            <person name="Pangilinan J."/>
            <person name="Pereira M."/>
            <person name="Perotto S."/>
            <person name="Peter M."/>
            <person name="Riley R."/>
            <person name="Sitrit Y."/>
            <person name="Stielow B."/>
            <person name="Szollosi G."/>
            <person name="Zifcakova L."/>
            <person name="Stursova M."/>
            <person name="Spatafora J.W."/>
            <person name="Tedersoo L."/>
            <person name="Vaario L.-M."/>
            <person name="Yamada A."/>
            <person name="Yan M."/>
            <person name="Wang P."/>
            <person name="Xu J."/>
            <person name="Bruns T."/>
            <person name="Baldrian P."/>
            <person name="Vilgalys R."/>
            <person name="Henrissat B."/>
            <person name="Grigoriev I.V."/>
            <person name="Hibbett D."/>
            <person name="Nagy L.G."/>
            <person name="Martin F.M."/>
        </authorList>
    </citation>
    <scope>NUCLEOTIDE SEQUENCE</scope>
    <source>
        <strain evidence="2">UH-Tt-Lm1</strain>
    </source>
</reference>
<gene>
    <name evidence="2" type="ORF">BJ322DRAFT_1158081</name>
</gene>
<keyword evidence="1" id="KW-0472">Membrane</keyword>
<evidence type="ECO:0000256" key="1">
    <source>
        <dbReference type="SAM" id="Phobius"/>
    </source>
</evidence>
<feature type="transmembrane region" description="Helical" evidence="1">
    <location>
        <begin position="25"/>
        <end position="46"/>
    </location>
</feature>
<dbReference type="AlphaFoldDB" id="A0A9P6L5B3"/>
<keyword evidence="1" id="KW-1133">Transmembrane helix</keyword>
<sequence length="241" mass="26377">ILAGTVLGLSGYFASIFLPHWYREYTIYSVVVSAVTILMIMAFLTLTHIIPPRVEVVLLFILTIMWLSTNRYDFIGPDSDCASVGSKRLPTNTGKTISAFNYCNEMRVIEAFSWVLFGVFAIFLVIVTNLTSVAIQRGGHIYAWREPMIELPWYGEWPGYSGGPGSMYPTMHMPGGGVMPGYMPGAVVSQPMGGPMNTLPVMQDGSYVVQQQHGYSMVITPGLNGQAPMIQQVPGHISGVA</sequence>
<evidence type="ECO:0000313" key="2">
    <source>
        <dbReference type="EMBL" id="KAF9782821.1"/>
    </source>
</evidence>
<accession>A0A9P6L5B3</accession>
<proteinExistence type="predicted"/>
<dbReference type="EMBL" id="WIUZ02000011">
    <property type="protein sequence ID" value="KAF9782821.1"/>
    <property type="molecule type" value="Genomic_DNA"/>
</dbReference>
<feature type="non-terminal residue" evidence="2">
    <location>
        <position position="241"/>
    </location>
</feature>
<organism evidence="2 3">
    <name type="scientific">Thelephora terrestris</name>
    <dbReference type="NCBI Taxonomy" id="56493"/>
    <lineage>
        <taxon>Eukaryota</taxon>
        <taxon>Fungi</taxon>
        <taxon>Dikarya</taxon>
        <taxon>Basidiomycota</taxon>
        <taxon>Agaricomycotina</taxon>
        <taxon>Agaricomycetes</taxon>
        <taxon>Thelephorales</taxon>
        <taxon>Thelephoraceae</taxon>
        <taxon>Thelephora</taxon>
    </lineage>
</organism>
<dbReference type="OrthoDB" id="3264219at2759"/>
<protein>
    <recommendedName>
        <fullName evidence="4">MARVEL domain-containing protein</fullName>
    </recommendedName>
</protein>
<keyword evidence="1" id="KW-0812">Transmembrane</keyword>
<name>A0A9P6L5B3_9AGAM</name>
<dbReference type="Proteomes" id="UP000736335">
    <property type="component" value="Unassembled WGS sequence"/>
</dbReference>
<comment type="caution">
    <text evidence="2">The sequence shown here is derived from an EMBL/GenBank/DDBJ whole genome shotgun (WGS) entry which is preliminary data.</text>
</comment>
<keyword evidence="3" id="KW-1185">Reference proteome</keyword>
<evidence type="ECO:0000313" key="3">
    <source>
        <dbReference type="Proteomes" id="UP000736335"/>
    </source>
</evidence>
<evidence type="ECO:0008006" key="4">
    <source>
        <dbReference type="Google" id="ProtNLM"/>
    </source>
</evidence>
<reference evidence="2" key="1">
    <citation type="journal article" date="2020" name="Nat. Commun.">
        <title>Large-scale genome sequencing of mycorrhizal fungi provides insights into the early evolution of symbiotic traits.</title>
        <authorList>
            <person name="Miyauchi S."/>
            <person name="Kiss E."/>
            <person name="Kuo A."/>
            <person name="Drula E."/>
            <person name="Kohler A."/>
            <person name="Sanchez-Garcia M."/>
            <person name="Morin E."/>
            <person name="Andreopoulos B."/>
            <person name="Barry K.W."/>
            <person name="Bonito G."/>
            <person name="Buee M."/>
            <person name="Carver A."/>
            <person name="Chen C."/>
            <person name="Cichocki N."/>
            <person name="Clum A."/>
            <person name="Culley D."/>
            <person name="Crous P.W."/>
            <person name="Fauchery L."/>
            <person name="Girlanda M."/>
            <person name="Hayes R.D."/>
            <person name="Keri Z."/>
            <person name="LaButti K."/>
            <person name="Lipzen A."/>
            <person name="Lombard V."/>
            <person name="Magnuson J."/>
            <person name="Maillard F."/>
            <person name="Murat C."/>
            <person name="Nolan M."/>
            <person name="Ohm R.A."/>
            <person name="Pangilinan J."/>
            <person name="Pereira M.F."/>
            <person name="Perotto S."/>
            <person name="Peter M."/>
            <person name="Pfister S."/>
            <person name="Riley R."/>
            <person name="Sitrit Y."/>
            <person name="Stielow J.B."/>
            <person name="Szollosi G."/>
            <person name="Zifcakova L."/>
            <person name="Stursova M."/>
            <person name="Spatafora J.W."/>
            <person name="Tedersoo L."/>
            <person name="Vaario L.M."/>
            <person name="Yamada A."/>
            <person name="Yan M."/>
            <person name="Wang P."/>
            <person name="Xu J."/>
            <person name="Bruns T."/>
            <person name="Baldrian P."/>
            <person name="Vilgalys R."/>
            <person name="Dunand C."/>
            <person name="Henrissat B."/>
            <person name="Grigoriev I.V."/>
            <person name="Hibbett D."/>
            <person name="Nagy L.G."/>
            <person name="Martin F.M."/>
        </authorList>
    </citation>
    <scope>NUCLEOTIDE SEQUENCE</scope>
    <source>
        <strain evidence="2">UH-Tt-Lm1</strain>
    </source>
</reference>
<feature type="transmembrane region" description="Helical" evidence="1">
    <location>
        <begin position="111"/>
        <end position="135"/>
    </location>
</feature>